<dbReference type="OrthoDB" id="78389at2759"/>
<dbReference type="RefSeq" id="XP_008872929.1">
    <property type="nucleotide sequence ID" value="XM_008874707.1"/>
</dbReference>
<evidence type="ECO:0008006" key="4">
    <source>
        <dbReference type="Google" id="ProtNLM"/>
    </source>
</evidence>
<feature type="compositionally biased region" description="Polar residues" evidence="1">
    <location>
        <begin position="54"/>
        <end position="64"/>
    </location>
</feature>
<feature type="compositionally biased region" description="Low complexity" evidence="1">
    <location>
        <begin position="32"/>
        <end position="44"/>
    </location>
</feature>
<accession>A0A024TZE2</accession>
<protein>
    <recommendedName>
        <fullName evidence="4">Man1/Src1 C-terminal domain-containing protein</fullName>
    </recommendedName>
</protein>
<keyword evidence="2" id="KW-0472">Membrane</keyword>
<keyword evidence="2" id="KW-1133">Transmembrane helix</keyword>
<evidence type="ECO:0000256" key="1">
    <source>
        <dbReference type="SAM" id="MobiDB-lite"/>
    </source>
</evidence>
<evidence type="ECO:0000313" key="3">
    <source>
        <dbReference type="EMBL" id="ETV98732.1"/>
    </source>
</evidence>
<evidence type="ECO:0000256" key="2">
    <source>
        <dbReference type="SAM" id="Phobius"/>
    </source>
</evidence>
<dbReference type="GeneID" id="20085859"/>
<feature type="region of interest" description="Disordered" evidence="1">
    <location>
        <begin position="103"/>
        <end position="129"/>
    </location>
</feature>
<reference evidence="3" key="1">
    <citation type="submission" date="2013-12" db="EMBL/GenBank/DDBJ databases">
        <title>The Genome Sequence of Aphanomyces invadans NJM9701.</title>
        <authorList>
            <consortium name="The Broad Institute Genomics Platform"/>
            <person name="Russ C."/>
            <person name="Tyler B."/>
            <person name="van West P."/>
            <person name="Dieguez-Uribeondo J."/>
            <person name="Young S.K."/>
            <person name="Zeng Q."/>
            <person name="Gargeya S."/>
            <person name="Fitzgerald M."/>
            <person name="Abouelleil A."/>
            <person name="Alvarado L."/>
            <person name="Chapman S.B."/>
            <person name="Gainer-Dewar J."/>
            <person name="Goldberg J."/>
            <person name="Griggs A."/>
            <person name="Gujja S."/>
            <person name="Hansen M."/>
            <person name="Howarth C."/>
            <person name="Imamovic A."/>
            <person name="Ireland A."/>
            <person name="Larimer J."/>
            <person name="McCowan C."/>
            <person name="Murphy C."/>
            <person name="Pearson M."/>
            <person name="Poon T.W."/>
            <person name="Priest M."/>
            <person name="Roberts A."/>
            <person name="Saif S."/>
            <person name="Shea T."/>
            <person name="Sykes S."/>
            <person name="Wortman J."/>
            <person name="Nusbaum C."/>
            <person name="Birren B."/>
        </authorList>
    </citation>
    <scope>NUCLEOTIDE SEQUENCE [LARGE SCALE GENOMIC DNA]</scope>
    <source>
        <strain evidence="3">NJM9701</strain>
    </source>
</reference>
<feature type="region of interest" description="Disordered" evidence="1">
    <location>
        <begin position="1"/>
        <end position="75"/>
    </location>
</feature>
<keyword evidence="2" id="KW-0812">Transmembrane</keyword>
<feature type="compositionally biased region" description="Polar residues" evidence="1">
    <location>
        <begin position="569"/>
        <end position="580"/>
    </location>
</feature>
<name>A0A024TZE2_9STRA</name>
<gene>
    <name evidence="3" type="ORF">H310_08809</name>
</gene>
<organism evidence="3">
    <name type="scientific">Aphanomyces invadans</name>
    <dbReference type="NCBI Taxonomy" id="157072"/>
    <lineage>
        <taxon>Eukaryota</taxon>
        <taxon>Sar</taxon>
        <taxon>Stramenopiles</taxon>
        <taxon>Oomycota</taxon>
        <taxon>Saprolegniomycetes</taxon>
        <taxon>Saprolegniales</taxon>
        <taxon>Verrucalvaceae</taxon>
        <taxon>Aphanomyces</taxon>
    </lineage>
</organism>
<feature type="transmembrane region" description="Helical" evidence="2">
    <location>
        <begin position="275"/>
        <end position="293"/>
    </location>
</feature>
<feature type="region of interest" description="Disordered" evidence="1">
    <location>
        <begin position="568"/>
        <end position="591"/>
    </location>
</feature>
<dbReference type="VEuPathDB" id="FungiDB:H310_08809"/>
<dbReference type="AlphaFoldDB" id="A0A024TZE2"/>
<dbReference type="EMBL" id="KI913969">
    <property type="protein sequence ID" value="ETV98732.1"/>
    <property type="molecule type" value="Genomic_DNA"/>
</dbReference>
<sequence length="591" mass="64034">MTKDHAKPAAPAGRKPRQVKPKGTVEAKKPVTEQPAPEPAVVVVDDADMDDGAQHTTVTASTPTKPVETAPTAPDFLSPVSKLELARQIAAKEQAERIALASARRVEEARRKSLKRKDVEASADSPAMPEKVAKTFHSTEEDVEVLESTTVVHSTTTTLTHRRPLKQIEQNAGESATAYALRAAKIRKEERSHTTDDMDNHTNAQPVVKVAPTAYELKVHGAAASNIYTTDSKEGEVEFVNSVVKDSATRGTAKLEEAVPVDATQVDTATSNSRFYVHLAVLLVVVFTVLLSLTELYVSQLPFCSTPATSDMNCRVCPDHGVCVDGVLDSCDSELYVAVDNSCQLSADVKRDSTQMAAAISAHLTQVATAAYCRDSFVHRVMQVDWSLPIQPVDAPAEAIAVDLVALEGQFRAQPLWRVVGPRTYKISFDKAVKKLNLTAPLAVSVAHASPLCQVQTAAIEYFTIWVSAVLVVFGFYTMYSDSKQSEADAALLHEMLVVVQDELIVHSQDKGYPASFLKNHVVDVLKLSKADVHRVETVLWAKLEKVVDADDRIRVTSEDGNALWQWAPASTSEGPSTTEPIVGSAPVQVA</sequence>
<proteinExistence type="predicted"/>
<feature type="compositionally biased region" description="Basic and acidic residues" evidence="1">
    <location>
        <begin position="104"/>
        <end position="120"/>
    </location>
</feature>